<reference evidence="2 3" key="1">
    <citation type="journal article" date="2010" name="Stand. Genomic Sci.">
        <title>Complete genome sequence of Cellulomonas flavigena type strain (134).</title>
        <authorList>
            <person name="Abt B."/>
            <person name="Foster B."/>
            <person name="Lapidus A."/>
            <person name="Clum A."/>
            <person name="Sun H."/>
            <person name="Pukall R."/>
            <person name="Lucas S."/>
            <person name="Glavina Del Rio T."/>
            <person name="Nolan M."/>
            <person name="Tice H."/>
            <person name="Cheng J.F."/>
            <person name="Pitluck S."/>
            <person name="Liolios K."/>
            <person name="Ivanova N."/>
            <person name="Mavromatis K."/>
            <person name="Ovchinnikova G."/>
            <person name="Pati A."/>
            <person name="Goodwin L."/>
            <person name="Chen A."/>
            <person name="Palaniappan K."/>
            <person name="Land M."/>
            <person name="Hauser L."/>
            <person name="Chang Y.J."/>
            <person name="Jeffries C.D."/>
            <person name="Rohde M."/>
            <person name="Goker M."/>
            <person name="Woyke T."/>
            <person name="Bristow J."/>
            <person name="Eisen J.A."/>
            <person name="Markowitz V."/>
            <person name="Hugenholtz P."/>
            <person name="Kyrpides N.C."/>
            <person name="Klenk H.P."/>
        </authorList>
    </citation>
    <scope>NUCLEOTIDE SEQUENCE [LARGE SCALE GENOMIC DNA]</scope>
    <source>
        <strain evidence="3">ATCC 482 / DSM 20109 / BCRC 11376 / JCM 18109 / NBRC 3775 / NCIMB 8073 / NRS 134</strain>
    </source>
</reference>
<keyword evidence="3" id="KW-1185">Reference proteome</keyword>
<name>D5UDC1_CELFN</name>
<accession>D5UDC1</accession>
<sequence>MTSTAAPDLRVLLVVGSVRDGRIGPVVASWVRDRLVEHGGLDVDVVDLLDVDLPASLDGSGDTEAWRARVGAADAVVVVTPEYNHGYPGYLKTAIDSVQGEWRGKTVGFASYGGAAGGTRAVEQLRPVFTECHVHSVRDQVVLPNVWELIGEDGTLDGERAEASAKAMIEQLVWWGSALRSARAAAAV</sequence>
<dbReference type="AlphaFoldDB" id="D5UDC1"/>
<dbReference type="EMBL" id="CP001964">
    <property type="protein sequence ID" value="ADG76377.1"/>
    <property type="molecule type" value="Genomic_DNA"/>
</dbReference>
<evidence type="ECO:0000313" key="3">
    <source>
        <dbReference type="Proteomes" id="UP000000849"/>
    </source>
</evidence>
<dbReference type="GO" id="GO:0010181">
    <property type="term" value="F:FMN binding"/>
    <property type="evidence" value="ECO:0007669"/>
    <property type="project" value="TreeGrafter"/>
</dbReference>
<organism evidence="2 3">
    <name type="scientific">Cellulomonas flavigena (strain ATCC 482 / DSM 20109 / BCRC 11376 / JCM 18109 / NBRC 3775 / NCIMB 8073 / NRS 134)</name>
    <dbReference type="NCBI Taxonomy" id="446466"/>
    <lineage>
        <taxon>Bacteria</taxon>
        <taxon>Bacillati</taxon>
        <taxon>Actinomycetota</taxon>
        <taxon>Actinomycetes</taxon>
        <taxon>Micrococcales</taxon>
        <taxon>Cellulomonadaceae</taxon>
        <taxon>Cellulomonas</taxon>
    </lineage>
</organism>
<dbReference type="SUPFAM" id="SSF52218">
    <property type="entry name" value="Flavoproteins"/>
    <property type="match status" value="1"/>
</dbReference>
<dbReference type="Proteomes" id="UP000000849">
    <property type="component" value="Chromosome"/>
</dbReference>
<protein>
    <submittedName>
        <fullName evidence="2">NADPH-dependent FMN reductase</fullName>
    </submittedName>
</protein>
<dbReference type="PANTHER" id="PTHR30543:SF21">
    <property type="entry name" value="NAD(P)H-DEPENDENT FMN REDUCTASE LOT6"/>
    <property type="match status" value="1"/>
</dbReference>
<proteinExistence type="predicted"/>
<dbReference type="GO" id="GO:0016491">
    <property type="term" value="F:oxidoreductase activity"/>
    <property type="evidence" value="ECO:0007669"/>
    <property type="project" value="InterPro"/>
</dbReference>
<dbReference type="PANTHER" id="PTHR30543">
    <property type="entry name" value="CHROMATE REDUCTASE"/>
    <property type="match status" value="1"/>
</dbReference>
<gene>
    <name evidence="2" type="ordered locus">Cfla_3505</name>
</gene>
<dbReference type="InterPro" id="IPR005025">
    <property type="entry name" value="FMN_Rdtase-like_dom"/>
</dbReference>
<dbReference type="InterPro" id="IPR050712">
    <property type="entry name" value="NAD(P)H-dep_reductase"/>
</dbReference>
<dbReference type="Gene3D" id="3.40.50.360">
    <property type="match status" value="1"/>
</dbReference>
<dbReference type="OrthoDB" id="9812295at2"/>
<dbReference type="InterPro" id="IPR029039">
    <property type="entry name" value="Flavoprotein-like_sf"/>
</dbReference>
<dbReference type="HOGENOM" id="CLU_055322_2_2_11"/>
<dbReference type="GO" id="GO:0005829">
    <property type="term" value="C:cytosol"/>
    <property type="evidence" value="ECO:0007669"/>
    <property type="project" value="TreeGrafter"/>
</dbReference>
<dbReference type="STRING" id="446466.Cfla_3505"/>
<evidence type="ECO:0000313" key="2">
    <source>
        <dbReference type="EMBL" id="ADG76377.1"/>
    </source>
</evidence>
<dbReference type="Pfam" id="PF03358">
    <property type="entry name" value="FMN_red"/>
    <property type="match status" value="1"/>
</dbReference>
<feature type="domain" description="NADPH-dependent FMN reductase-like" evidence="1">
    <location>
        <begin position="10"/>
        <end position="147"/>
    </location>
</feature>
<dbReference type="RefSeq" id="WP_013118705.1">
    <property type="nucleotide sequence ID" value="NC_014151.1"/>
</dbReference>
<dbReference type="KEGG" id="cfl:Cfla_3505"/>
<dbReference type="eggNOG" id="COG0431">
    <property type="taxonomic scope" value="Bacteria"/>
</dbReference>
<evidence type="ECO:0000259" key="1">
    <source>
        <dbReference type="Pfam" id="PF03358"/>
    </source>
</evidence>